<organism evidence="5 6">
    <name type="scientific">Kineosporia corallincola</name>
    <dbReference type="NCBI Taxonomy" id="2835133"/>
    <lineage>
        <taxon>Bacteria</taxon>
        <taxon>Bacillati</taxon>
        <taxon>Actinomycetota</taxon>
        <taxon>Actinomycetes</taxon>
        <taxon>Kineosporiales</taxon>
        <taxon>Kineosporiaceae</taxon>
        <taxon>Kineosporia</taxon>
    </lineage>
</organism>
<dbReference type="PRINTS" id="PR00080">
    <property type="entry name" value="SDRFAMILY"/>
</dbReference>
<gene>
    <name evidence="5" type="ORF">KIH74_04840</name>
</gene>
<keyword evidence="6" id="KW-1185">Reference proteome</keyword>
<keyword evidence="3" id="KW-0560">Oxidoreductase</keyword>
<dbReference type="Gene3D" id="3.40.50.720">
    <property type="entry name" value="NAD(P)-binding Rossmann-like Domain"/>
    <property type="match status" value="1"/>
</dbReference>
<dbReference type="InterPro" id="IPR052178">
    <property type="entry name" value="Sec_Metab_Biosynth_SDR"/>
</dbReference>
<dbReference type="Pfam" id="PF13561">
    <property type="entry name" value="adh_short_C2"/>
    <property type="match status" value="1"/>
</dbReference>
<evidence type="ECO:0000256" key="3">
    <source>
        <dbReference type="ARBA" id="ARBA00023002"/>
    </source>
</evidence>
<comment type="caution">
    <text evidence="5">The sequence shown here is derived from an EMBL/GenBank/DDBJ whole genome shotgun (WGS) entry which is preliminary data.</text>
</comment>
<dbReference type="PANTHER" id="PTHR43618">
    <property type="entry name" value="7-ALPHA-HYDROXYSTEROID DEHYDROGENASE"/>
    <property type="match status" value="1"/>
</dbReference>
<dbReference type="SUPFAM" id="SSF51735">
    <property type="entry name" value="NAD(P)-binding Rossmann-fold domains"/>
    <property type="match status" value="1"/>
</dbReference>
<dbReference type="SMART" id="SM00822">
    <property type="entry name" value="PKS_KR"/>
    <property type="match status" value="1"/>
</dbReference>
<dbReference type="InterPro" id="IPR036291">
    <property type="entry name" value="NAD(P)-bd_dom_sf"/>
</dbReference>
<reference evidence="5 6" key="1">
    <citation type="submission" date="2021-05" db="EMBL/GenBank/DDBJ databases">
        <title>Kineosporia and Streptomyces sp. nov. two new marine actinobacteria isolated from Coral.</title>
        <authorList>
            <person name="Buangrab K."/>
            <person name="Sutthacheep M."/>
            <person name="Yeemin T."/>
            <person name="Harunari E."/>
            <person name="Igarashi Y."/>
            <person name="Kanchanasin P."/>
            <person name="Tanasupawat S."/>
            <person name="Phongsopitanun W."/>
        </authorList>
    </citation>
    <scope>NUCLEOTIDE SEQUENCE [LARGE SCALE GENOMIC DNA]</scope>
    <source>
        <strain evidence="5 6">J2-2</strain>
    </source>
</reference>
<evidence type="ECO:0000313" key="6">
    <source>
        <dbReference type="Proteomes" id="UP001197247"/>
    </source>
</evidence>
<name>A0ABS5TDG2_9ACTN</name>
<dbReference type="PROSITE" id="PS00061">
    <property type="entry name" value="ADH_SHORT"/>
    <property type="match status" value="1"/>
</dbReference>
<comment type="similarity">
    <text evidence="1">Belongs to the short-chain dehydrogenases/reductases (SDR) family.</text>
</comment>
<evidence type="ECO:0000256" key="1">
    <source>
        <dbReference type="ARBA" id="ARBA00006484"/>
    </source>
</evidence>
<feature type="domain" description="Ketoreductase" evidence="4">
    <location>
        <begin position="7"/>
        <end position="181"/>
    </location>
</feature>
<accession>A0ABS5TDG2</accession>
<dbReference type="InterPro" id="IPR020904">
    <property type="entry name" value="Sc_DH/Rdtase_CS"/>
</dbReference>
<sequence length="248" mass="25668">MGRFEGKNVVITGGSTGIGLATASLLVNQGARVLISGRDEVALKAACDHLGDGAIAVRGDVSSMIDIGVLADRVQQEFGTIDALIANAGVTVHEPFESTSEESFDLLFAVNAKGLYFTVQRLAPLLADGAGVVLTTSAVNMLGYPMVSAYAASKAAVRSLARSLARELLPRGVRVNAVSPGPIDSGILDRAGIPHVIVEQTKVRMAAEIPMQRLGHPEEVAKAAAFLAFEATFTTGAELVVDGGGTQL</sequence>
<proteinExistence type="inferred from homology"/>
<dbReference type="Proteomes" id="UP001197247">
    <property type="component" value="Unassembled WGS sequence"/>
</dbReference>
<dbReference type="InterPro" id="IPR057326">
    <property type="entry name" value="KR_dom"/>
</dbReference>
<keyword evidence="2" id="KW-0521">NADP</keyword>
<dbReference type="CDD" id="cd05233">
    <property type="entry name" value="SDR_c"/>
    <property type="match status" value="1"/>
</dbReference>
<dbReference type="PRINTS" id="PR00081">
    <property type="entry name" value="GDHRDH"/>
</dbReference>
<dbReference type="InterPro" id="IPR002347">
    <property type="entry name" value="SDR_fam"/>
</dbReference>
<dbReference type="RefSeq" id="WP_214154540.1">
    <property type="nucleotide sequence ID" value="NZ_JAHBAY010000002.1"/>
</dbReference>
<protein>
    <submittedName>
        <fullName evidence="5">SDR family oxidoreductase</fullName>
    </submittedName>
</protein>
<evidence type="ECO:0000313" key="5">
    <source>
        <dbReference type="EMBL" id="MBT0768236.1"/>
    </source>
</evidence>
<evidence type="ECO:0000259" key="4">
    <source>
        <dbReference type="SMART" id="SM00822"/>
    </source>
</evidence>
<evidence type="ECO:0000256" key="2">
    <source>
        <dbReference type="ARBA" id="ARBA00022857"/>
    </source>
</evidence>
<dbReference type="EMBL" id="JAHBAY010000002">
    <property type="protein sequence ID" value="MBT0768236.1"/>
    <property type="molecule type" value="Genomic_DNA"/>
</dbReference>
<dbReference type="PANTHER" id="PTHR43618:SF8">
    <property type="entry name" value="7ALPHA-HYDROXYSTEROID DEHYDROGENASE"/>
    <property type="match status" value="1"/>
</dbReference>